<reference evidence="2" key="1">
    <citation type="submission" date="2016-01" db="EMBL/GenBank/DDBJ databases">
        <authorList>
            <person name="Mcilroy J.S."/>
            <person name="Karst M S."/>
            <person name="Albertsen M."/>
        </authorList>
    </citation>
    <scope>NUCLEOTIDE SEQUENCE</scope>
    <source>
        <strain evidence="2">Cfx-K</strain>
    </source>
</reference>
<dbReference type="Gene3D" id="2.40.400.10">
    <property type="entry name" value="Acetoacetate decarboxylase-like"/>
    <property type="match status" value="1"/>
</dbReference>
<dbReference type="SUPFAM" id="SSF160104">
    <property type="entry name" value="Acetoacetate decarboxylase-like"/>
    <property type="match status" value="1"/>
</dbReference>
<dbReference type="PANTHER" id="PTHR39186:SF1">
    <property type="entry name" value="DUF2071 DOMAIN-CONTAINING PROTEIN"/>
    <property type="match status" value="1"/>
</dbReference>
<dbReference type="Proteomes" id="UP000215027">
    <property type="component" value="Chromosome II"/>
</dbReference>
<dbReference type="InterPro" id="IPR018644">
    <property type="entry name" value="DUF2071"/>
</dbReference>
<dbReference type="OrthoDB" id="150993at2"/>
<protein>
    <recommendedName>
        <fullName evidence="4">DUF2071 domain-containing protein</fullName>
    </recommendedName>
</protein>
<name>A0A170PJY6_9CHLR</name>
<dbReference type="Pfam" id="PF09844">
    <property type="entry name" value="DUF2071"/>
    <property type="match status" value="1"/>
</dbReference>
<evidence type="ECO:0000313" key="3">
    <source>
        <dbReference type="Proteomes" id="UP000215027"/>
    </source>
</evidence>
<dbReference type="InterPro" id="IPR023375">
    <property type="entry name" value="ADC_dom_sf"/>
</dbReference>
<dbReference type="AlphaFoldDB" id="A0A170PJY6"/>
<evidence type="ECO:0000256" key="1">
    <source>
        <dbReference type="SAM" id="MobiDB-lite"/>
    </source>
</evidence>
<evidence type="ECO:0008006" key="4">
    <source>
        <dbReference type="Google" id="ProtNLM"/>
    </source>
</evidence>
<feature type="compositionally biased region" description="Gly residues" evidence="1">
    <location>
        <begin position="161"/>
        <end position="173"/>
    </location>
</feature>
<keyword evidence="3" id="KW-1185">Reference proteome</keyword>
<feature type="region of interest" description="Disordered" evidence="1">
    <location>
        <begin position="1"/>
        <end position="23"/>
    </location>
</feature>
<proteinExistence type="predicted"/>
<dbReference type="EMBL" id="LN890656">
    <property type="protein sequence ID" value="CUS06137.1"/>
    <property type="molecule type" value="Genomic_DNA"/>
</dbReference>
<feature type="region of interest" description="Disordered" evidence="1">
    <location>
        <begin position="159"/>
        <end position="179"/>
    </location>
</feature>
<accession>A0A170PJY6</accession>
<dbReference type="KEGG" id="pbf:CFX0092_B0603"/>
<organism evidence="2 3">
    <name type="scientific">Candidatus Promineifilum breve</name>
    <dbReference type="NCBI Taxonomy" id="1806508"/>
    <lineage>
        <taxon>Bacteria</taxon>
        <taxon>Bacillati</taxon>
        <taxon>Chloroflexota</taxon>
        <taxon>Ardenticatenia</taxon>
        <taxon>Candidatus Promineifilales</taxon>
        <taxon>Candidatus Promineifilaceae</taxon>
        <taxon>Candidatus Promineifilum</taxon>
    </lineage>
</organism>
<evidence type="ECO:0000313" key="2">
    <source>
        <dbReference type="EMBL" id="CUS06137.1"/>
    </source>
</evidence>
<gene>
    <name evidence="2" type="ORF">CFX0092_B0603</name>
</gene>
<dbReference type="RefSeq" id="WP_095045453.1">
    <property type="nucleotide sequence ID" value="NZ_LN890656.1"/>
</dbReference>
<dbReference type="PANTHER" id="PTHR39186">
    <property type="entry name" value="DUF2071 FAMILY PROTEIN"/>
    <property type="match status" value="1"/>
</dbReference>
<sequence length="301" mass="32765">MNNRSGSHRDTGTHPALEQTAHRPWPLPQGRWAWRQSWRDLLFAHWPVDAAAVQSLLPPGLAVDEFDGATWLGIVPFRMAGVMRRPLPDLPWVSAFPELNVRVYVTAGGRPGVWFLSLDATNALAVGAARLLFHLPYYRAAMSVVAEGEGVGYRCERKGRGGAGGQGSRGAGESGVPLPVGEVRRGAGESVPLPVGEVRRGVRAAFSAHYRPTSPVYAAAPGTLEHFLTERYCLYAQAGDGALWRTEVHHWPWPLQRAEAMIGVNTISAAGGLAVNGPPALLHFARRIDVVVWSPQRVMWL</sequence>